<feature type="transmembrane region" description="Helical" evidence="8">
    <location>
        <begin position="123"/>
        <end position="143"/>
    </location>
</feature>
<keyword evidence="4 8" id="KW-0812">Transmembrane</keyword>
<keyword evidence="6" id="KW-0406">Ion transport</keyword>
<evidence type="ECO:0000313" key="12">
    <source>
        <dbReference type="Proteomes" id="UP001500432"/>
    </source>
</evidence>
<dbReference type="InterPro" id="IPR002524">
    <property type="entry name" value="Cation_efflux"/>
</dbReference>
<name>A0ABP5NDK4_9MICC</name>
<dbReference type="Gene3D" id="1.20.1510.10">
    <property type="entry name" value="Cation efflux protein transmembrane domain"/>
    <property type="match status" value="1"/>
</dbReference>
<feature type="domain" description="Cation efflux protein cytoplasmic" evidence="10">
    <location>
        <begin position="217"/>
        <end position="295"/>
    </location>
</feature>
<organism evidence="11 12">
    <name type="scientific">Sinomonas flava</name>
    <dbReference type="NCBI Taxonomy" id="496857"/>
    <lineage>
        <taxon>Bacteria</taxon>
        <taxon>Bacillati</taxon>
        <taxon>Actinomycetota</taxon>
        <taxon>Actinomycetes</taxon>
        <taxon>Micrococcales</taxon>
        <taxon>Micrococcaceae</taxon>
        <taxon>Sinomonas</taxon>
    </lineage>
</organism>
<dbReference type="Pfam" id="PF16916">
    <property type="entry name" value="ZT_dimer"/>
    <property type="match status" value="1"/>
</dbReference>
<evidence type="ECO:0000313" key="11">
    <source>
        <dbReference type="EMBL" id="GAA2196208.1"/>
    </source>
</evidence>
<dbReference type="InterPro" id="IPR027469">
    <property type="entry name" value="Cation_efflux_TMD_sf"/>
</dbReference>
<keyword evidence="5 8" id="KW-1133">Transmembrane helix</keyword>
<dbReference type="EMBL" id="BAAAQW010000001">
    <property type="protein sequence ID" value="GAA2196208.1"/>
    <property type="molecule type" value="Genomic_DNA"/>
</dbReference>
<evidence type="ECO:0000256" key="5">
    <source>
        <dbReference type="ARBA" id="ARBA00022989"/>
    </source>
</evidence>
<dbReference type="InterPro" id="IPR036837">
    <property type="entry name" value="Cation_efflux_CTD_sf"/>
</dbReference>
<keyword evidence="12" id="KW-1185">Reference proteome</keyword>
<dbReference type="InterPro" id="IPR058533">
    <property type="entry name" value="Cation_efflux_TM"/>
</dbReference>
<reference evidence="12" key="1">
    <citation type="journal article" date="2019" name="Int. J. Syst. Evol. Microbiol.">
        <title>The Global Catalogue of Microorganisms (GCM) 10K type strain sequencing project: providing services to taxonomists for standard genome sequencing and annotation.</title>
        <authorList>
            <consortium name="The Broad Institute Genomics Platform"/>
            <consortium name="The Broad Institute Genome Sequencing Center for Infectious Disease"/>
            <person name="Wu L."/>
            <person name="Ma J."/>
        </authorList>
    </citation>
    <scope>NUCLEOTIDE SEQUENCE [LARGE SCALE GENOMIC DNA]</scope>
    <source>
        <strain evidence="12">JCM 16034</strain>
    </source>
</reference>
<evidence type="ECO:0000259" key="9">
    <source>
        <dbReference type="Pfam" id="PF01545"/>
    </source>
</evidence>
<feature type="transmembrane region" description="Helical" evidence="8">
    <location>
        <begin position="89"/>
        <end position="111"/>
    </location>
</feature>
<evidence type="ECO:0000256" key="7">
    <source>
        <dbReference type="ARBA" id="ARBA00023136"/>
    </source>
</evidence>
<evidence type="ECO:0000256" key="1">
    <source>
        <dbReference type="ARBA" id="ARBA00004141"/>
    </source>
</evidence>
<feature type="transmembrane region" description="Helical" evidence="8">
    <location>
        <begin position="22"/>
        <end position="47"/>
    </location>
</feature>
<dbReference type="Pfam" id="PF01545">
    <property type="entry name" value="Cation_efflux"/>
    <property type="match status" value="1"/>
</dbReference>
<comment type="similarity">
    <text evidence="2">Belongs to the cation diffusion facilitator (CDF) transporter (TC 2.A.4) family. SLC30A subfamily.</text>
</comment>
<proteinExistence type="inferred from homology"/>
<feature type="transmembrane region" description="Helical" evidence="8">
    <location>
        <begin position="164"/>
        <end position="182"/>
    </location>
</feature>
<dbReference type="PANTHER" id="PTHR11562">
    <property type="entry name" value="CATION EFFLUX PROTEIN/ ZINC TRANSPORTER"/>
    <property type="match status" value="1"/>
</dbReference>
<dbReference type="SUPFAM" id="SSF160240">
    <property type="entry name" value="Cation efflux protein cytoplasmic domain-like"/>
    <property type="match status" value="1"/>
</dbReference>
<evidence type="ECO:0000259" key="10">
    <source>
        <dbReference type="Pfam" id="PF16916"/>
    </source>
</evidence>
<dbReference type="InterPro" id="IPR050681">
    <property type="entry name" value="CDF/SLC30A"/>
</dbReference>
<feature type="transmembrane region" description="Helical" evidence="8">
    <location>
        <begin position="188"/>
        <end position="205"/>
    </location>
</feature>
<dbReference type="Proteomes" id="UP001500432">
    <property type="component" value="Unassembled WGS sequence"/>
</dbReference>
<evidence type="ECO:0000256" key="4">
    <source>
        <dbReference type="ARBA" id="ARBA00022692"/>
    </source>
</evidence>
<evidence type="ECO:0000256" key="2">
    <source>
        <dbReference type="ARBA" id="ARBA00008873"/>
    </source>
</evidence>
<comment type="subcellular location">
    <subcellularLocation>
        <location evidence="1">Membrane</location>
        <topology evidence="1">Multi-pass membrane protein</topology>
    </subcellularLocation>
</comment>
<keyword evidence="7 8" id="KW-0472">Membrane</keyword>
<accession>A0ABP5NDK4</accession>
<dbReference type="NCBIfam" id="TIGR01297">
    <property type="entry name" value="CDF"/>
    <property type="match status" value="1"/>
</dbReference>
<protein>
    <submittedName>
        <fullName evidence="11">Cation diffusion facilitator family transporter</fullName>
    </submittedName>
</protein>
<dbReference type="RefSeq" id="WP_344297337.1">
    <property type="nucleotide sequence ID" value="NZ_BAAAQW010000001.1"/>
</dbReference>
<feature type="domain" description="Cation efflux protein transmembrane" evidence="9">
    <location>
        <begin position="22"/>
        <end position="213"/>
    </location>
</feature>
<comment type="caution">
    <text evidence="11">The sequence shown here is derived from an EMBL/GenBank/DDBJ whole genome shotgun (WGS) entry which is preliminary data.</text>
</comment>
<keyword evidence="3" id="KW-0813">Transport</keyword>
<evidence type="ECO:0000256" key="3">
    <source>
        <dbReference type="ARBA" id="ARBA00022448"/>
    </source>
</evidence>
<dbReference type="InterPro" id="IPR027470">
    <property type="entry name" value="Cation_efflux_CTD"/>
</dbReference>
<dbReference type="SUPFAM" id="SSF161111">
    <property type="entry name" value="Cation efflux protein transmembrane domain-like"/>
    <property type="match status" value="1"/>
</dbReference>
<gene>
    <name evidence="11" type="ORF">GCM10009849_00430</name>
</gene>
<feature type="transmembrane region" description="Helical" evidence="8">
    <location>
        <begin position="59"/>
        <end position="77"/>
    </location>
</feature>
<evidence type="ECO:0000256" key="6">
    <source>
        <dbReference type="ARBA" id="ARBA00023065"/>
    </source>
</evidence>
<sequence length="307" mass="32172">MGHTHAHDHGGATATGRHRRRLLLVLAITLSVVVVQLFAGFLSGSLALLADAGHMFSDAAGLGIALTAAWVATLPPTDQRTFGYQRAEVLAALANALALMVVAVVICLEALQRFGGGHEVQTTTMLAGAALGAVANLAGLLILHGAHRESLNVRGAYLEVLGDLLGSVAVIAAAVVIITTGWVQADAVASLLIAVLIVPRAWGLLRDVVDVLLEASPKGVSVQSIREHILSAAGVVDVHDIHAWTITSGVPVFSAHVVVEDEVLDADGVDLVLDRLAQCLGEHFDTEHCTFQLEPASHREHEPEQHA</sequence>
<evidence type="ECO:0000256" key="8">
    <source>
        <dbReference type="SAM" id="Phobius"/>
    </source>
</evidence>
<dbReference type="PANTHER" id="PTHR11562:SF17">
    <property type="entry name" value="RE54080P-RELATED"/>
    <property type="match status" value="1"/>
</dbReference>